<dbReference type="AlphaFoldDB" id="A0A1M5TN95"/>
<name>A0A1M5TN95_9BACT</name>
<dbReference type="RefSeq" id="WP_073373549.1">
    <property type="nucleotide sequence ID" value="NZ_FQXS01000003.1"/>
</dbReference>
<sequence length="91" mass="10140">MLSRNILKVDDSFILETFDSEIVLYSPHKNQAAYLNESAHLVWLLCREQRTLGDIIAVLEEAYPAARQQIREDVLTAVEALIALGAVALDG</sequence>
<dbReference type="OrthoDB" id="5432723at2"/>
<reference evidence="1 2" key="1">
    <citation type="submission" date="2016-11" db="EMBL/GenBank/DDBJ databases">
        <authorList>
            <person name="Jaros S."/>
            <person name="Januszkiewicz K."/>
            <person name="Wedrychowicz H."/>
        </authorList>
    </citation>
    <scope>NUCLEOTIDE SEQUENCE [LARGE SCALE GENOMIC DNA]</scope>
    <source>
        <strain evidence="1 2">DSM 9705</strain>
    </source>
</reference>
<accession>A0A1M5TN95</accession>
<dbReference type="Proteomes" id="UP000184139">
    <property type="component" value="Unassembled WGS sequence"/>
</dbReference>
<gene>
    <name evidence="1" type="ORF">SAMN02745124_00819</name>
</gene>
<dbReference type="InterPro" id="IPR041881">
    <property type="entry name" value="PqqD_sf"/>
</dbReference>
<evidence type="ECO:0000313" key="2">
    <source>
        <dbReference type="Proteomes" id="UP000184139"/>
    </source>
</evidence>
<proteinExistence type="predicted"/>
<organism evidence="1 2">
    <name type="scientific">Desulfofustis glycolicus DSM 9705</name>
    <dbReference type="NCBI Taxonomy" id="1121409"/>
    <lineage>
        <taxon>Bacteria</taxon>
        <taxon>Pseudomonadati</taxon>
        <taxon>Thermodesulfobacteriota</taxon>
        <taxon>Desulfobulbia</taxon>
        <taxon>Desulfobulbales</taxon>
        <taxon>Desulfocapsaceae</taxon>
        <taxon>Desulfofustis</taxon>
    </lineage>
</organism>
<dbReference type="InterPro" id="IPR008792">
    <property type="entry name" value="PQQD"/>
</dbReference>
<dbReference type="EMBL" id="FQXS01000003">
    <property type="protein sequence ID" value="SHH52184.1"/>
    <property type="molecule type" value="Genomic_DNA"/>
</dbReference>
<evidence type="ECO:0000313" key="1">
    <source>
        <dbReference type="EMBL" id="SHH52184.1"/>
    </source>
</evidence>
<dbReference type="Gene3D" id="1.10.10.1150">
    <property type="entry name" value="Coenzyme PQQ synthesis protein D (PqqD)"/>
    <property type="match status" value="1"/>
</dbReference>
<dbReference type="Pfam" id="PF05402">
    <property type="entry name" value="PqqD"/>
    <property type="match status" value="1"/>
</dbReference>
<protein>
    <submittedName>
        <fullName evidence="1">Coenzyme PQQ synthesis protein D (PqqD)</fullName>
    </submittedName>
</protein>
<keyword evidence="2" id="KW-1185">Reference proteome</keyword>